<evidence type="ECO:0000313" key="2">
    <source>
        <dbReference type="Proteomes" id="UP001177003"/>
    </source>
</evidence>
<dbReference type="EMBL" id="OX465078">
    <property type="protein sequence ID" value="CAI9271771.1"/>
    <property type="molecule type" value="Genomic_DNA"/>
</dbReference>
<accession>A0AA35YEH9</accession>
<evidence type="ECO:0000313" key="1">
    <source>
        <dbReference type="EMBL" id="CAI9271771.1"/>
    </source>
</evidence>
<organism evidence="1 2">
    <name type="scientific">Lactuca saligna</name>
    <name type="common">Willowleaf lettuce</name>
    <dbReference type="NCBI Taxonomy" id="75948"/>
    <lineage>
        <taxon>Eukaryota</taxon>
        <taxon>Viridiplantae</taxon>
        <taxon>Streptophyta</taxon>
        <taxon>Embryophyta</taxon>
        <taxon>Tracheophyta</taxon>
        <taxon>Spermatophyta</taxon>
        <taxon>Magnoliopsida</taxon>
        <taxon>eudicotyledons</taxon>
        <taxon>Gunneridae</taxon>
        <taxon>Pentapetalae</taxon>
        <taxon>asterids</taxon>
        <taxon>campanulids</taxon>
        <taxon>Asterales</taxon>
        <taxon>Asteraceae</taxon>
        <taxon>Cichorioideae</taxon>
        <taxon>Cichorieae</taxon>
        <taxon>Lactucinae</taxon>
        <taxon>Lactuca</taxon>
    </lineage>
</organism>
<dbReference type="Proteomes" id="UP001177003">
    <property type="component" value="Chromosome 2"/>
</dbReference>
<name>A0AA35YEH9_LACSI</name>
<sequence length="125" mass="14034">MGKNIVGDASKEANVVDLTGNDNMDLTVFDNGDNNKEETPCVEFETGDIFEHTNEVEFGDGNKDGEDPWAEFENGDKFEDINEDEFNLEVGANLGMIVVVNLGGLEVRMAMWYKKRMKLGILMKY</sequence>
<keyword evidence="2" id="KW-1185">Reference proteome</keyword>
<reference evidence="1" key="1">
    <citation type="submission" date="2023-04" db="EMBL/GenBank/DDBJ databases">
        <authorList>
            <person name="Vijverberg K."/>
            <person name="Xiong W."/>
            <person name="Schranz E."/>
        </authorList>
    </citation>
    <scope>NUCLEOTIDE SEQUENCE</scope>
</reference>
<proteinExistence type="predicted"/>
<protein>
    <submittedName>
        <fullName evidence="1">Uncharacterized protein</fullName>
    </submittedName>
</protein>
<gene>
    <name evidence="1" type="ORF">LSALG_LOCUS12031</name>
</gene>
<dbReference type="AlphaFoldDB" id="A0AA35YEH9"/>